<keyword evidence="2" id="KW-0732">Signal</keyword>
<sequence length="336" mass="35980">MNLNFSRRQILGIAAATGIGACLAPLARAAETTTLRIGYQKSSTLITLLRTWGTLEKRLTPAGVTVSWHEFTSGLPLLEALNIGSVDVSADVADTVPVFALAAGARLTYLAQEAPSPTAQALVVRADSPIKSVADLKGKRVAVAKAVADLKGKRVAVAKAAGSHYLLIALLEQSGLKFKDIEPAYLSPADGRAAFERGAVDAWVTWDPFLAGVQRQSQVRIVSDGRNVADYQRYYLVSTPYARANPQVLNIIFEELKKAGVWIRHNPKEAASLLAPVWGLDAATVELANSRRSYDVRTVAPAALAEQQKIADAFFGEGLVPKKVNTAEVVIWKPAG</sequence>
<dbReference type="SUPFAM" id="SSF53850">
    <property type="entry name" value="Periplasmic binding protein-like II"/>
    <property type="match status" value="2"/>
</dbReference>
<feature type="signal peptide" evidence="2">
    <location>
        <begin position="1"/>
        <end position="29"/>
    </location>
</feature>
<feature type="chain" id="PRO_5045618210" evidence="2">
    <location>
        <begin position="30"/>
        <end position="336"/>
    </location>
</feature>
<dbReference type="Gene3D" id="3.40.190.10">
    <property type="entry name" value="Periplasmic binding protein-like II"/>
    <property type="match status" value="4"/>
</dbReference>
<dbReference type="Pfam" id="PF04069">
    <property type="entry name" value="OpuAC"/>
    <property type="match status" value="1"/>
</dbReference>
<feature type="domain" description="Solute-binding protein family 3/N-terminal" evidence="3">
    <location>
        <begin position="34"/>
        <end position="266"/>
    </location>
</feature>
<dbReference type="InterPro" id="IPR006311">
    <property type="entry name" value="TAT_signal"/>
</dbReference>
<gene>
    <name evidence="4" type="ORF">E4Q08_04230</name>
</gene>
<dbReference type="PROSITE" id="PS51318">
    <property type="entry name" value="TAT"/>
    <property type="match status" value="1"/>
</dbReference>
<comment type="similarity">
    <text evidence="1">Belongs to the bacterial solute-binding protein SsuA/TauA family.</text>
</comment>
<dbReference type="InterPro" id="IPR001638">
    <property type="entry name" value="Solute-binding_3/MltF_N"/>
</dbReference>
<dbReference type="EMBL" id="SPMX01000009">
    <property type="protein sequence ID" value="NMQ04521.1"/>
    <property type="molecule type" value="Genomic_DNA"/>
</dbReference>
<accession>A0ABX1T689</accession>
<dbReference type="PANTHER" id="PTHR30024:SF42">
    <property type="entry name" value="ALIPHATIC SULFONATES-BINDING PROTEIN-RELATED"/>
    <property type="match status" value="1"/>
</dbReference>
<dbReference type="PANTHER" id="PTHR30024">
    <property type="entry name" value="ALIPHATIC SULFONATES-BINDING PROTEIN-RELATED"/>
    <property type="match status" value="1"/>
</dbReference>
<organism evidence="4 5">
    <name type="scientific">Candidatus Accumulibacter contiguus</name>
    <dbReference type="NCBI Taxonomy" id="2954381"/>
    <lineage>
        <taxon>Bacteria</taxon>
        <taxon>Pseudomonadati</taxon>
        <taxon>Pseudomonadota</taxon>
        <taxon>Betaproteobacteria</taxon>
        <taxon>Candidatus Accumulibacter</taxon>
    </lineage>
</organism>
<reference evidence="4" key="1">
    <citation type="submission" date="2019-03" db="EMBL/GenBank/DDBJ databases">
        <title>Metabolic reconstructions from genomes of highly enriched 'Candidatus Accumulibacter' and 'Candidatus Competibacter' bioreactor populations.</title>
        <authorList>
            <person name="Annavajhala M.K."/>
            <person name="Welles L."/>
            <person name="Abbas B."/>
            <person name="Sorokin D."/>
            <person name="Park H."/>
            <person name="Van Loosdrecht M."/>
            <person name="Chandran K."/>
        </authorList>
    </citation>
    <scope>NUCLEOTIDE SEQUENCE</scope>
    <source>
        <strain evidence="4">SBR_L</strain>
    </source>
</reference>
<evidence type="ECO:0000256" key="1">
    <source>
        <dbReference type="ARBA" id="ARBA00010742"/>
    </source>
</evidence>
<dbReference type="PROSITE" id="PS51257">
    <property type="entry name" value="PROKAR_LIPOPROTEIN"/>
    <property type="match status" value="1"/>
</dbReference>
<dbReference type="RefSeq" id="WP_169069462.1">
    <property type="nucleotide sequence ID" value="NZ_JAZKUC010000001.1"/>
</dbReference>
<proteinExistence type="inferred from homology"/>
<dbReference type="Proteomes" id="UP000886469">
    <property type="component" value="Unassembled WGS sequence"/>
</dbReference>
<dbReference type="SMART" id="SM00062">
    <property type="entry name" value="PBPb"/>
    <property type="match status" value="1"/>
</dbReference>
<evidence type="ECO:0000259" key="3">
    <source>
        <dbReference type="SMART" id="SM00062"/>
    </source>
</evidence>
<evidence type="ECO:0000313" key="5">
    <source>
        <dbReference type="Proteomes" id="UP000886469"/>
    </source>
</evidence>
<evidence type="ECO:0000256" key="2">
    <source>
        <dbReference type="SAM" id="SignalP"/>
    </source>
</evidence>
<keyword evidence="5" id="KW-1185">Reference proteome</keyword>
<comment type="caution">
    <text evidence="4">The sequence shown here is derived from an EMBL/GenBank/DDBJ whole genome shotgun (WGS) entry which is preliminary data.</text>
</comment>
<name>A0ABX1T689_9PROT</name>
<protein>
    <submittedName>
        <fullName evidence="4">Aliphatic sulfonate ABC transporter substrate-binding protein</fullName>
    </submittedName>
</protein>
<evidence type="ECO:0000313" key="4">
    <source>
        <dbReference type="EMBL" id="NMQ04521.1"/>
    </source>
</evidence>
<dbReference type="InterPro" id="IPR007210">
    <property type="entry name" value="ABC_Gly_betaine_transp_sub-bd"/>
</dbReference>